<feature type="domain" description="Ferrous iron transporter FeoA-like" evidence="2">
    <location>
        <begin position="3"/>
        <end position="74"/>
    </location>
</feature>
<dbReference type="Pfam" id="PF04023">
    <property type="entry name" value="FeoA"/>
    <property type="match status" value="1"/>
</dbReference>
<evidence type="ECO:0000313" key="4">
    <source>
        <dbReference type="Proteomes" id="UP001597534"/>
    </source>
</evidence>
<organism evidence="3 4">
    <name type="scientific">Flavobacterium chuncheonense</name>
    <dbReference type="NCBI Taxonomy" id="2026653"/>
    <lineage>
        <taxon>Bacteria</taxon>
        <taxon>Pseudomonadati</taxon>
        <taxon>Bacteroidota</taxon>
        <taxon>Flavobacteriia</taxon>
        <taxon>Flavobacteriales</taxon>
        <taxon>Flavobacteriaceae</taxon>
        <taxon>Flavobacterium</taxon>
    </lineage>
</organism>
<proteinExistence type="predicted"/>
<dbReference type="RefSeq" id="WP_379811965.1">
    <property type="nucleotide sequence ID" value="NZ_JBHUPC010000013.1"/>
</dbReference>
<evidence type="ECO:0000259" key="2">
    <source>
        <dbReference type="SMART" id="SM00899"/>
    </source>
</evidence>
<dbReference type="Proteomes" id="UP001597534">
    <property type="component" value="Unassembled WGS sequence"/>
</dbReference>
<sequence>MSVLLSELNIGDKAIILDVNIEEIPLKLLEMGCLPGNTIELLQVAPFGDPYYFNINDSHVAIRKETANEVTVILENQI</sequence>
<gene>
    <name evidence="3" type="ORF">ACFS5J_09875</name>
</gene>
<evidence type="ECO:0000313" key="3">
    <source>
        <dbReference type="EMBL" id="MFD2892320.1"/>
    </source>
</evidence>
<accession>A0ABW5YMY0</accession>
<name>A0ABW5YMY0_9FLAO</name>
<comment type="caution">
    <text evidence="3">The sequence shown here is derived from an EMBL/GenBank/DDBJ whole genome shotgun (WGS) entry which is preliminary data.</text>
</comment>
<keyword evidence="4" id="KW-1185">Reference proteome</keyword>
<dbReference type="InterPro" id="IPR008988">
    <property type="entry name" value="Transcriptional_repressor_C"/>
</dbReference>
<dbReference type="Gene3D" id="2.30.30.90">
    <property type="match status" value="1"/>
</dbReference>
<keyword evidence="1" id="KW-0408">Iron</keyword>
<dbReference type="PANTHER" id="PTHR42954">
    <property type="entry name" value="FE(2+) TRANSPORT PROTEIN A"/>
    <property type="match status" value="1"/>
</dbReference>
<dbReference type="EMBL" id="JBHUPC010000013">
    <property type="protein sequence ID" value="MFD2892320.1"/>
    <property type="molecule type" value="Genomic_DNA"/>
</dbReference>
<protein>
    <submittedName>
        <fullName evidence="3">Ferrous iron transport protein A</fullName>
    </submittedName>
</protein>
<dbReference type="InterPro" id="IPR007167">
    <property type="entry name" value="Fe-transptr_FeoA-like"/>
</dbReference>
<dbReference type="SUPFAM" id="SSF50037">
    <property type="entry name" value="C-terminal domain of transcriptional repressors"/>
    <property type="match status" value="1"/>
</dbReference>
<reference evidence="4" key="1">
    <citation type="journal article" date="2019" name="Int. J. Syst. Evol. Microbiol.">
        <title>The Global Catalogue of Microorganisms (GCM) 10K type strain sequencing project: providing services to taxonomists for standard genome sequencing and annotation.</title>
        <authorList>
            <consortium name="The Broad Institute Genomics Platform"/>
            <consortium name="The Broad Institute Genome Sequencing Center for Infectious Disease"/>
            <person name="Wu L."/>
            <person name="Ma J."/>
        </authorList>
    </citation>
    <scope>NUCLEOTIDE SEQUENCE [LARGE SCALE GENOMIC DNA]</scope>
    <source>
        <strain evidence="4">KCTC 22671</strain>
    </source>
</reference>
<dbReference type="PANTHER" id="PTHR42954:SF2">
    <property type="entry name" value="FE(2+) TRANSPORT PROTEIN A"/>
    <property type="match status" value="1"/>
</dbReference>
<dbReference type="InterPro" id="IPR038157">
    <property type="entry name" value="FeoA_core_dom"/>
</dbReference>
<dbReference type="SMART" id="SM00899">
    <property type="entry name" value="FeoA"/>
    <property type="match status" value="1"/>
</dbReference>
<dbReference type="InterPro" id="IPR052713">
    <property type="entry name" value="FeoA"/>
</dbReference>
<evidence type="ECO:0000256" key="1">
    <source>
        <dbReference type="ARBA" id="ARBA00023004"/>
    </source>
</evidence>